<dbReference type="PROSITE" id="PS51421">
    <property type="entry name" value="RAS"/>
    <property type="match status" value="1"/>
</dbReference>
<dbReference type="SMART" id="SM00174">
    <property type="entry name" value="RHO"/>
    <property type="match status" value="1"/>
</dbReference>
<organism evidence="9 10">
    <name type="scientific">Clathrus columnatus</name>
    <dbReference type="NCBI Taxonomy" id="1419009"/>
    <lineage>
        <taxon>Eukaryota</taxon>
        <taxon>Fungi</taxon>
        <taxon>Dikarya</taxon>
        <taxon>Basidiomycota</taxon>
        <taxon>Agaricomycotina</taxon>
        <taxon>Agaricomycetes</taxon>
        <taxon>Phallomycetidae</taxon>
        <taxon>Phallales</taxon>
        <taxon>Clathraceae</taxon>
        <taxon>Clathrus</taxon>
    </lineage>
</organism>
<sequence length="221" mass="24577">MSATNTSTDFTASPLKRTKIVLLGDQSVGKTSLITRFMYDTFDNTYQATIGIDFLSKTMYLEDRTVRLQLWDTAGQRLNLNVNQERFRSLIPSYIRDSSVAMVVFDITNRNSFLSTTKWIDDVRSERGTDVLIVLVGNKADLSDKRQVTHEEATAKATELGIMFMETSAKAGHNVKSLFKKIAMSLPGSEKDNQNSEGQNTKIDVNATPANSVPEASNCNC</sequence>
<comment type="caution">
    <text evidence="9">The sequence shown here is derived from an EMBL/GenBank/DDBJ whole genome shotgun (WGS) entry which is preliminary data.</text>
</comment>
<gene>
    <name evidence="9" type="primary">RYH1</name>
    <name evidence="9" type="ORF">Clacol_006756</name>
</gene>
<dbReference type="GO" id="GO:0003924">
    <property type="term" value="F:GTPase activity"/>
    <property type="evidence" value="ECO:0007669"/>
    <property type="project" value="InterPro"/>
</dbReference>
<evidence type="ECO:0000256" key="5">
    <source>
        <dbReference type="ARBA" id="ARBA00023134"/>
    </source>
</evidence>
<dbReference type="PROSITE" id="PS51420">
    <property type="entry name" value="RHO"/>
    <property type="match status" value="1"/>
</dbReference>
<feature type="compositionally biased region" description="Polar residues" evidence="8">
    <location>
        <begin position="195"/>
        <end position="221"/>
    </location>
</feature>
<keyword evidence="5" id="KW-0342">GTP-binding</keyword>
<name>A0AAV5AG79_9AGAM</name>
<dbReference type="Pfam" id="PF00071">
    <property type="entry name" value="Ras"/>
    <property type="match status" value="1"/>
</dbReference>
<dbReference type="CDD" id="cd01861">
    <property type="entry name" value="Rab6"/>
    <property type="match status" value="1"/>
</dbReference>
<dbReference type="InterPro" id="IPR050227">
    <property type="entry name" value="Rab"/>
</dbReference>
<comment type="similarity">
    <text evidence="1">Belongs to the small GTPase superfamily. Rab family.</text>
</comment>
<evidence type="ECO:0000256" key="6">
    <source>
        <dbReference type="ARBA" id="ARBA00023288"/>
    </source>
</evidence>
<evidence type="ECO:0000313" key="10">
    <source>
        <dbReference type="Proteomes" id="UP001050691"/>
    </source>
</evidence>
<proteinExistence type="inferred from homology"/>
<evidence type="ECO:0000256" key="3">
    <source>
        <dbReference type="ARBA" id="ARBA00022741"/>
    </source>
</evidence>
<accession>A0AAV5AG79</accession>
<dbReference type="InterPro" id="IPR005225">
    <property type="entry name" value="Small_GTP-bd"/>
</dbReference>
<evidence type="ECO:0000256" key="8">
    <source>
        <dbReference type="SAM" id="MobiDB-lite"/>
    </source>
</evidence>
<dbReference type="GO" id="GO:0005525">
    <property type="term" value="F:GTP binding"/>
    <property type="evidence" value="ECO:0007669"/>
    <property type="project" value="UniProtKB-KW"/>
</dbReference>
<dbReference type="NCBIfam" id="TIGR00231">
    <property type="entry name" value="small_GTP"/>
    <property type="match status" value="1"/>
</dbReference>
<dbReference type="GO" id="GO:0015031">
    <property type="term" value="P:protein transport"/>
    <property type="evidence" value="ECO:0007669"/>
    <property type="project" value="UniProtKB-KW"/>
</dbReference>
<keyword evidence="4" id="KW-0653">Protein transport</keyword>
<dbReference type="SUPFAM" id="SSF52540">
    <property type="entry name" value="P-loop containing nucleoside triphosphate hydrolases"/>
    <property type="match status" value="1"/>
</dbReference>
<evidence type="ECO:0000256" key="2">
    <source>
        <dbReference type="ARBA" id="ARBA00022448"/>
    </source>
</evidence>
<keyword evidence="6" id="KW-0449">Lipoprotein</keyword>
<dbReference type="PRINTS" id="PR00449">
    <property type="entry name" value="RASTRNSFRMNG"/>
</dbReference>
<dbReference type="InterPro" id="IPR001806">
    <property type="entry name" value="Small_GTPase"/>
</dbReference>
<keyword evidence="2" id="KW-0813">Transport</keyword>
<dbReference type="SMART" id="SM00176">
    <property type="entry name" value="RAN"/>
    <property type="match status" value="1"/>
</dbReference>
<dbReference type="EMBL" id="BPWL01000007">
    <property type="protein sequence ID" value="GJJ12513.1"/>
    <property type="molecule type" value="Genomic_DNA"/>
</dbReference>
<dbReference type="SMART" id="SM00173">
    <property type="entry name" value="RAS"/>
    <property type="match status" value="1"/>
</dbReference>
<reference evidence="9" key="1">
    <citation type="submission" date="2021-10" db="EMBL/GenBank/DDBJ databases">
        <title>De novo Genome Assembly of Clathrus columnatus (Basidiomycota, Fungi) Using Illumina and Nanopore Sequence Data.</title>
        <authorList>
            <person name="Ogiso-Tanaka E."/>
            <person name="Itagaki H."/>
            <person name="Hosoya T."/>
            <person name="Hosaka K."/>
        </authorList>
    </citation>
    <scope>NUCLEOTIDE SEQUENCE</scope>
    <source>
        <strain evidence="9">MO-923</strain>
    </source>
</reference>
<dbReference type="PROSITE" id="PS51419">
    <property type="entry name" value="RAB"/>
    <property type="match status" value="1"/>
</dbReference>
<evidence type="ECO:0000256" key="4">
    <source>
        <dbReference type="ARBA" id="ARBA00022927"/>
    </source>
</evidence>
<dbReference type="FunFam" id="3.40.50.300:FF:000229">
    <property type="entry name" value="Probable Ras-related protein Rab-6A"/>
    <property type="match status" value="1"/>
</dbReference>
<keyword evidence="7" id="KW-0636">Prenylation</keyword>
<evidence type="ECO:0000256" key="1">
    <source>
        <dbReference type="ARBA" id="ARBA00006270"/>
    </source>
</evidence>
<dbReference type="Gene3D" id="3.40.50.300">
    <property type="entry name" value="P-loop containing nucleotide triphosphate hydrolases"/>
    <property type="match status" value="1"/>
</dbReference>
<dbReference type="SMART" id="SM00175">
    <property type="entry name" value="RAB"/>
    <property type="match status" value="1"/>
</dbReference>
<evidence type="ECO:0000313" key="9">
    <source>
        <dbReference type="EMBL" id="GJJ12513.1"/>
    </source>
</evidence>
<feature type="region of interest" description="Disordered" evidence="8">
    <location>
        <begin position="188"/>
        <end position="221"/>
    </location>
</feature>
<dbReference type="Proteomes" id="UP001050691">
    <property type="component" value="Unassembled WGS sequence"/>
</dbReference>
<evidence type="ECO:0000256" key="7">
    <source>
        <dbReference type="ARBA" id="ARBA00023289"/>
    </source>
</evidence>
<protein>
    <submittedName>
        <fullName evidence="9">GTPase Ryh1</fullName>
    </submittedName>
</protein>
<dbReference type="PANTHER" id="PTHR47977">
    <property type="entry name" value="RAS-RELATED PROTEIN RAB"/>
    <property type="match status" value="1"/>
</dbReference>
<dbReference type="AlphaFoldDB" id="A0AAV5AG79"/>
<dbReference type="InterPro" id="IPR027417">
    <property type="entry name" value="P-loop_NTPase"/>
</dbReference>
<keyword evidence="10" id="KW-1185">Reference proteome</keyword>
<keyword evidence="3" id="KW-0547">Nucleotide-binding</keyword>